<dbReference type="SUPFAM" id="SSF52172">
    <property type="entry name" value="CheY-like"/>
    <property type="match status" value="2"/>
</dbReference>
<dbReference type="SUPFAM" id="SSF47226">
    <property type="entry name" value="Histidine-containing phosphotransfer domain, HPT domain"/>
    <property type="match status" value="1"/>
</dbReference>
<dbReference type="InterPro" id="IPR008207">
    <property type="entry name" value="Sig_transdc_His_kin_Hpt_dom"/>
</dbReference>
<dbReference type="Proteomes" id="UP000235015">
    <property type="component" value="Unassembled WGS sequence"/>
</dbReference>
<dbReference type="STRING" id="1111735.GCA_000428045_03500"/>
<dbReference type="SMART" id="SM00388">
    <property type="entry name" value="HisKA"/>
    <property type="match status" value="1"/>
</dbReference>
<dbReference type="SMART" id="SM00304">
    <property type="entry name" value="HAMP"/>
    <property type="match status" value="1"/>
</dbReference>
<evidence type="ECO:0000256" key="9">
    <source>
        <dbReference type="ARBA" id="ARBA00022777"/>
    </source>
</evidence>
<dbReference type="InterPro" id="IPR001789">
    <property type="entry name" value="Sig_transdc_resp-reg_receiver"/>
</dbReference>
<evidence type="ECO:0000256" key="12">
    <source>
        <dbReference type="ARBA" id="ARBA00023012"/>
    </source>
</evidence>
<dbReference type="SUPFAM" id="SSF47384">
    <property type="entry name" value="Homodimeric domain of signal transducing histidine kinase"/>
    <property type="match status" value="1"/>
</dbReference>
<keyword evidence="9" id="KW-0418">Kinase</keyword>
<dbReference type="SMART" id="SM00448">
    <property type="entry name" value="REC"/>
    <property type="match status" value="1"/>
</dbReference>
<feature type="modified residue" description="Phosphohistidine" evidence="14">
    <location>
        <position position="853"/>
    </location>
</feature>
<dbReference type="FunFam" id="3.30.565.10:FF:000010">
    <property type="entry name" value="Sensor histidine kinase RcsC"/>
    <property type="match status" value="1"/>
</dbReference>
<keyword evidence="12" id="KW-0902">Two-component regulatory system</keyword>
<feature type="transmembrane region" description="Helical" evidence="17">
    <location>
        <begin position="170"/>
        <end position="193"/>
    </location>
</feature>
<keyword evidence="6" id="KW-0808">Transferase</keyword>
<comment type="catalytic activity">
    <reaction evidence="1">
        <text>ATP + protein L-histidine = ADP + protein N-phospho-L-histidine.</text>
        <dbReference type="EC" id="2.7.13.3"/>
    </reaction>
</comment>
<dbReference type="Gene3D" id="1.10.287.130">
    <property type="match status" value="1"/>
</dbReference>
<dbReference type="GO" id="GO:0000155">
    <property type="term" value="F:phosphorelay sensor kinase activity"/>
    <property type="evidence" value="ECO:0007669"/>
    <property type="project" value="InterPro"/>
</dbReference>
<feature type="transmembrane region" description="Helical" evidence="17">
    <location>
        <begin position="7"/>
        <end position="30"/>
    </location>
</feature>
<dbReference type="CDD" id="cd17546">
    <property type="entry name" value="REC_hyHK_CKI1_RcsC-like"/>
    <property type="match status" value="1"/>
</dbReference>
<gene>
    <name evidence="22" type="ORF">C0630_00385</name>
</gene>
<dbReference type="SMART" id="SM00387">
    <property type="entry name" value="HATPase_c"/>
    <property type="match status" value="1"/>
</dbReference>
<evidence type="ECO:0000256" key="3">
    <source>
        <dbReference type="ARBA" id="ARBA00012438"/>
    </source>
</evidence>
<dbReference type="EMBL" id="PKUN01000001">
    <property type="protein sequence ID" value="PLX63405.1"/>
    <property type="molecule type" value="Genomic_DNA"/>
</dbReference>
<evidence type="ECO:0000256" key="7">
    <source>
        <dbReference type="ARBA" id="ARBA00022692"/>
    </source>
</evidence>
<dbReference type="Pfam" id="PF02518">
    <property type="entry name" value="HATPase_c"/>
    <property type="match status" value="1"/>
</dbReference>
<dbReference type="Gene3D" id="1.20.120.160">
    <property type="entry name" value="HPT domain"/>
    <property type="match status" value="1"/>
</dbReference>
<dbReference type="Pfam" id="PF00072">
    <property type="entry name" value="Response_reg"/>
    <property type="match status" value="1"/>
</dbReference>
<organism evidence="22 23">
    <name type="scientific">Sedimenticola selenatireducens</name>
    <dbReference type="NCBI Taxonomy" id="191960"/>
    <lineage>
        <taxon>Bacteria</taxon>
        <taxon>Pseudomonadati</taxon>
        <taxon>Pseudomonadota</taxon>
        <taxon>Gammaproteobacteria</taxon>
        <taxon>Chromatiales</taxon>
        <taxon>Sedimenticolaceae</taxon>
        <taxon>Sedimenticola</taxon>
    </lineage>
</organism>
<dbReference type="PANTHER" id="PTHR45339:SF5">
    <property type="entry name" value="HISTIDINE KINASE"/>
    <property type="match status" value="1"/>
</dbReference>
<dbReference type="InterPro" id="IPR003660">
    <property type="entry name" value="HAMP_dom"/>
</dbReference>
<dbReference type="InterPro" id="IPR036641">
    <property type="entry name" value="HPT_dom_sf"/>
</dbReference>
<evidence type="ECO:0000256" key="5">
    <source>
        <dbReference type="ARBA" id="ARBA00022553"/>
    </source>
</evidence>
<evidence type="ECO:0000256" key="11">
    <source>
        <dbReference type="ARBA" id="ARBA00022989"/>
    </source>
</evidence>
<evidence type="ECO:0000256" key="1">
    <source>
        <dbReference type="ARBA" id="ARBA00000085"/>
    </source>
</evidence>
<evidence type="ECO:0000256" key="14">
    <source>
        <dbReference type="PROSITE-ProRule" id="PRU00110"/>
    </source>
</evidence>
<evidence type="ECO:0000256" key="4">
    <source>
        <dbReference type="ARBA" id="ARBA00022475"/>
    </source>
</evidence>
<dbReference type="InterPro" id="IPR036097">
    <property type="entry name" value="HisK_dim/P_sf"/>
</dbReference>
<keyword evidence="5 15" id="KW-0597">Phosphoprotein</keyword>
<dbReference type="InterPro" id="IPR003594">
    <property type="entry name" value="HATPase_dom"/>
</dbReference>
<evidence type="ECO:0000256" key="13">
    <source>
        <dbReference type="ARBA" id="ARBA00023136"/>
    </source>
</evidence>
<feature type="modified residue" description="4-aspartylphosphate" evidence="15">
    <location>
        <position position="711"/>
    </location>
</feature>
<feature type="domain" description="Histidine kinase" evidence="18">
    <location>
        <begin position="279"/>
        <end position="500"/>
    </location>
</feature>
<dbReference type="FunFam" id="1.10.287.130:FF:000003">
    <property type="entry name" value="Histidine kinase"/>
    <property type="match status" value="1"/>
</dbReference>
<dbReference type="PROSITE" id="PS50894">
    <property type="entry name" value="HPT"/>
    <property type="match status" value="1"/>
</dbReference>
<dbReference type="Gene3D" id="3.40.50.2300">
    <property type="match status" value="2"/>
</dbReference>
<accession>A0A2N6D146</accession>
<evidence type="ECO:0000256" key="16">
    <source>
        <dbReference type="SAM" id="Coils"/>
    </source>
</evidence>
<evidence type="ECO:0000259" key="20">
    <source>
        <dbReference type="PROSITE" id="PS50885"/>
    </source>
</evidence>
<feature type="modified residue" description="4-aspartylphosphate" evidence="15">
    <location>
        <position position="572"/>
    </location>
</feature>
<evidence type="ECO:0000259" key="21">
    <source>
        <dbReference type="PROSITE" id="PS50894"/>
    </source>
</evidence>
<evidence type="ECO:0000313" key="22">
    <source>
        <dbReference type="EMBL" id="PLX63405.1"/>
    </source>
</evidence>
<evidence type="ECO:0000256" key="17">
    <source>
        <dbReference type="SAM" id="Phobius"/>
    </source>
</evidence>
<name>A0A2N6D146_9GAMM</name>
<dbReference type="Gene3D" id="6.10.340.10">
    <property type="match status" value="1"/>
</dbReference>
<dbReference type="EC" id="2.7.13.3" evidence="3"/>
<dbReference type="PRINTS" id="PR00344">
    <property type="entry name" value="BCTRLSENSOR"/>
</dbReference>
<keyword evidence="10" id="KW-0067">ATP-binding</keyword>
<dbReference type="InterPro" id="IPR036890">
    <property type="entry name" value="HATPase_C_sf"/>
</dbReference>
<proteinExistence type="predicted"/>
<dbReference type="PROSITE" id="PS50109">
    <property type="entry name" value="HIS_KIN"/>
    <property type="match status" value="1"/>
</dbReference>
<dbReference type="PROSITE" id="PS50110">
    <property type="entry name" value="RESPONSE_REGULATORY"/>
    <property type="match status" value="2"/>
</dbReference>
<feature type="domain" description="Response regulatory" evidence="19">
    <location>
        <begin position="659"/>
        <end position="778"/>
    </location>
</feature>
<evidence type="ECO:0000256" key="10">
    <source>
        <dbReference type="ARBA" id="ARBA00022840"/>
    </source>
</evidence>
<sequence length="998" mass="111312">MSIKLKFILFTLSMVIMLMLPVATGGYWIINRIVFHLYEDSFTREVANINNTIRESVIRLKSTGILSQEDYLKAEKEHLISKLKRYRFGETGGLTILDSEGNVLLMSLANRHAPPAVDLITESLSDQGTGSLSYHSGGDSMFAVFAKSAWDWTLILTITQAEMFMQRNFFALLALLLTLIPLVSVSLLFLIFYERFYKQIQQTLEALKLIEKGRLDTRIANPANNELGQVQSGINSMANTLNDLISNLEQRVDRQTHDLRHSKELAEAANQAKSEFLANMSHEIRTPMNGVLGMCQLLQSTPLTQKQQLYLNTISAAANSLLVIINDILDFSKIEAGELKFEHSPFNLNQVLEEIADLMIPAVAQKRLKLAYDISPDIDDQIIGDSLRLKQVLTNLINNAVKFTRQGHVMLRVNIQNRDQNQLILAFAVEDTGPGIPPDQVERLFRPFTQADASTTRRFGGSGLGLSICQRLVRKMGGEISVTSQPGGGSCFSFYASFERLEQSPDTPETSPSALVGKSVTLLSDDPFINQTVLRYLEDFGCTTHHFNSMEHFEDALIESDSRAAPDILIVDTSAIGDSDTTLKKTVNTCPTTNKCQILLLYSFEDERNGLLDNVIQKPLTQDKLEATLLKMLNPDLPHKHLKRSSSQLEEIDQLAGMHILLAEDTALNQQVVTELLNQLGVSVSLADNGKDALKILEELGIEEFDAVMMDIQMPVMDGFETTRRIRKHPLLKSIPVIAMTANAMTGDREQCLAAGMDLYLTKPINRDDLIKALSQSLQLTGENTEIADTSVQPQPHTLPAIDLATLLGRFEGDHARVLRLLLQAEDSFQSDLMQIRHSLESQDWQCLAQSLHRLKGVAGNMATMGLYHRCAAMESALAGGETDQLIANYQELETELDRVIKRISILSEQLAAKNAQLNRASANHAIIDLLPILRQLREQISQHDLVESVTVDTLEREIDNSSHPETITLLVQQLRAFNYPAAIKPLEQLIAQLESDH</sequence>
<protein>
    <recommendedName>
        <fullName evidence="3">histidine kinase</fullName>
        <ecNumber evidence="3">2.7.13.3</ecNumber>
    </recommendedName>
</protein>
<dbReference type="CDD" id="cd00082">
    <property type="entry name" value="HisKA"/>
    <property type="match status" value="1"/>
</dbReference>
<comment type="caution">
    <text evidence="22">The sequence shown here is derived from an EMBL/GenBank/DDBJ whole genome shotgun (WGS) entry which is preliminary data.</text>
</comment>
<feature type="coiled-coil region" evidence="16">
    <location>
        <begin position="883"/>
        <end position="924"/>
    </location>
</feature>
<feature type="domain" description="Response regulatory" evidence="19">
    <location>
        <begin position="519"/>
        <end position="633"/>
    </location>
</feature>
<dbReference type="PROSITE" id="PS50885">
    <property type="entry name" value="HAMP"/>
    <property type="match status" value="1"/>
</dbReference>
<evidence type="ECO:0000256" key="15">
    <source>
        <dbReference type="PROSITE-ProRule" id="PRU00169"/>
    </source>
</evidence>
<dbReference type="InterPro" id="IPR005467">
    <property type="entry name" value="His_kinase_dom"/>
</dbReference>
<evidence type="ECO:0000256" key="8">
    <source>
        <dbReference type="ARBA" id="ARBA00022741"/>
    </source>
</evidence>
<evidence type="ECO:0000259" key="18">
    <source>
        <dbReference type="PROSITE" id="PS50109"/>
    </source>
</evidence>
<keyword evidence="4" id="KW-1003">Cell membrane</keyword>
<dbReference type="PANTHER" id="PTHR45339">
    <property type="entry name" value="HYBRID SIGNAL TRANSDUCTION HISTIDINE KINASE J"/>
    <property type="match status" value="1"/>
</dbReference>
<evidence type="ECO:0000256" key="6">
    <source>
        <dbReference type="ARBA" id="ARBA00022679"/>
    </source>
</evidence>
<dbReference type="CDD" id="cd16922">
    <property type="entry name" value="HATPase_EvgS-ArcB-TorS-like"/>
    <property type="match status" value="1"/>
</dbReference>
<feature type="domain" description="HAMP" evidence="20">
    <location>
        <begin position="198"/>
        <end position="246"/>
    </location>
</feature>
<dbReference type="AlphaFoldDB" id="A0A2N6D146"/>
<dbReference type="Pfam" id="PF00512">
    <property type="entry name" value="HisKA"/>
    <property type="match status" value="1"/>
</dbReference>
<keyword evidence="11 17" id="KW-1133">Transmembrane helix</keyword>
<dbReference type="InterPro" id="IPR004358">
    <property type="entry name" value="Sig_transdc_His_kin-like_C"/>
</dbReference>
<evidence type="ECO:0000313" key="23">
    <source>
        <dbReference type="Proteomes" id="UP000235015"/>
    </source>
</evidence>
<dbReference type="GO" id="GO:0005886">
    <property type="term" value="C:plasma membrane"/>
    <property type="evidence" value="ECO:0007669"/>
    <property type="project" value="UniProtKB-SubCell"/>
</dbReference>
<evidence type="ECO:0000256" key="2">
    <source>
        <dbReference type="ARBA" id="ARBA00004651"/>
    </source>
</evidence>
<keyword evidence="7 17" id="KW-0812">Transmembrane</keyword>
<keyword evidence="13 17" id="KW-0472">Membrane</keyword>
<feature type="coiled-coil region" evidence="16">
    <location>
        <begin position="238"/>
        <end position="265"/>
    </location>
</feature>
<dbReference type="SUPFAM" id="SSF55874">
    <property type="entry name" value="ATPase domain of HSP90 chaperone/DNA topoisomerase II/histidine kinase"/>
    <property type="match status" value="1"/>
</dbReference>
<keyword evidence="8" id="KW-0547">Nucleotide-binding</keyword>
<dbReference type="Gene3D" id="3.30.565.10">
    <property type="entry name" value="Histidine kinase-like ATPase, C-terminal domain"/>
    <property type="match status" value="1"/>
</dbReference>
<evidence type="ECO:0000259" key="19">
    <source>
        <dbReference type="PROSITE" id="PS50110"/>
    </source>
</evidence>
<dbReference type="InterPro" id="IPR003661">
    <property type="entry name" value="HisK_dim/P_dom"/>
</dbReference>
<dbReference type="CDD" id="cd06225">
    <property type="entry name" value="HAMP"/>
    <property type="match status" value="1"/>
</dbReference>
<dbReference type="RefSeq" id="WP_273437167.1">
    <property type="nucleotide sequence ID" value="NZ_PKUN01000001.1"/>
</dbReference>
<dbReference type="CDD" id="cd00088">
    <property type="entry name" value="HPT"/>
    <property type="match status" value="1"/>
</dbReference>
<dbReference type="Pfam" id="PF01627">
    <property type="entry name" value="Hpt"/>
    <property type="match status" value="1"/>
</dbReference>
<comment type="subcellular location">
    <subcellularLocation>
        <location evidence="2">Cell membrane</location>
        <topology evidence="2">Multi-pass membrane protein</topology>
    </subcellularLocation>
</comment>
<keyword evidence="16" id="KW-0175">Coiled coil</keyword>
<reference evidence="22 23" key="1">
    <citation type="submission" date="2017-11" db="EMBL/GenBank/DDBJ databases">
        <title>Genome-resolved metagenomics identifies genetic mobility, metabolic interactions, and unexpected diversity in perchlorate-reducing communities.</title>
        <authorList>
            <person name="Barnum T.P."/>
            <person name="Figueroa I.A."/>
            <person name="Carlstrom C.I."/>
            <person name="Lucas L.N."/>
            <person name="Engelbrektson A.L."/>
            <person name="Coates J.D."/>
        </authorList>
    </citation>
    <scope>NUCLEOTIDE SEQUENCE [LARGE SCALE GENOMIC DNA]</scope>
    <source>
        <strain evidence="22">BM301</strain>
    </source>
</reference>
<dbReference type="GO" id="GO:0005524">
    <property type="term" value="F:ATP binding"/>
    <property type="evidence" value="ECO:0007669"/>
    <property type="project" value="UniProtKB-KW"/>
</dbReference>
<feature type="domain" description="HPt" evidence="21">
    <location>
        <begin position="814"/>
        <end position="914"/>
    </location>
</feature>
<dbReference type="InterPro" id="IPR011006">
    <property type="entry name" value="CheY-like_superfamily"/>
</dbReference>